<dbReference type="InterPro" id="IPR045002">
    <property type="entry name" value="Ech1-like"/>
</dbReference>
<comment type="pathway">
    <text evidence="2">Lipid metabolism; fatty acid beta-oxidation.</text>
</comment>
<dbReference type="Proteomes" id="UP001303373">
    <property type="component" value="Chromosome 2"/>
</dbReference>
<name>A0AAQ3M0N2_9PEZI</name>
<protein>
    <recommendedName>
        <fullName evidence="12">Enoyl-CoA hydratase</fullName>
    </recommendedName>
</protein>
<dbReference type="PANTHER" id="PTHR43149:SF1">
    <property type="entry name" value="DELTA(3,5)-DELTA(2,4)-DIENOYL-COA ISOMERASE, MITOCHONDRIAL"/>
    <property type="match status" value="1"/>
</dbReference>
<dbReference type="AlphaFoldDB" id="A0AAQ3M0N2"/>
<comment type="subcellular location">
    <subcellularLocation>
        <location evidence="1">Peroxisome</location>
    </subcellularLocation>
</comment>
<dbReference type="GO" id="GO:0006631">
    <property type="term" value="P:fatty acid metabolic process"/>
    <property type="evidence" value="ECO:0007669"/>
    <property type="project" value="UniProtKB-KW"/>
</dbReference>
<keyword evidence="9" id="KW-0413">Isomerase</keyword>
<dbReference type="Gene3D" id="3.90.226.10">
    <property type="entry name" value="2-enoyl-CoA Hydratase, Chain A, domain 1"/>
    <property type="match status" value="1"/>
</dbReference>
<dbReference type="EMBL" id="CP138581">
    <property type="protein sequence ID" value="WPG98761.1"/>
    <property type="molecule type" value="Genomic_DNA"/>
</dbReference>
<organism evidence="10 11">
    <name type="scientific">Acrodontium crateriforme</name>
    <dbReference type="NCBI Taxonomy" id="150365"/>
    <lineage>
        <taxon>Eukaryota</taxon>
        <taxon>Fungi</taxon>
        <taxon>Dikarya</taxon>
        <taxon>Ascomycota</taxon>
        <taxon>Pezizomycotina</taxon>
        <taxon>Dothideomycetes</taxon>
        <taxon>Dothideomycetidae</taxon>
        <taxon>Mycosphaerellales</taxon>
        <taxon>Teratosphaeriaceae</taxon>
        <taxon>Acrodontium</taxon>
    </lineage>
</organism>
<evidence type="ECO:0000313" key="11">
    <source>
        <dbReference type="Proteomes" id="UP001303373"/>
    </source>
</evidence>
<dbReference type="InterPro" id="IPR001753">
    <property type="entry name" value="Enoyl-CoA_hydra/iso"/>
</dbReference>
<keyword evidence="5" id="KW-0007">Acetylation</keyword>
<evidence type="ECO:0000256" key="1">
    <source>
        <dbReference type="ARBA" id="ARBA00004275"/>
    </source>
</evidence>
<evidence type="ECO:0000256" key="4">
    <source>
        <dbReference type="ARBA" id="ARBA00022832"/>
    </source>
</evidence>
<evidence type="ECO:0000256" key="9">
    <source>
        <dbReference type="ARBA" id="ARBA00023235"/>
    </source>
</evidence>
<accession>A0AAQ3M0N2</accession>
<dbReference type="GO" id="GO:0005739">
    <property type="term" value="C:mitochondrion"/>
    <property type="evidence" value="ECO:0007669"/>
    <property type="project" value="TreeGrafter"/>
</dbReference>
<dbReference type="InterPro" id="IPR014748">
    <property type="entry name" value="Enoyl-CoA_hydra_C"/>
</dbReference>
<dbReference type="SUPFAM" id="SSF52096">
    <property type="entry name" value="ClpP/crotonase"/>
    <property type="match status" value="1"/>
</dbReference>
<evidence type="ECO:0008006" key="12">
    <source>
        <dbReference type="Google" id="ProtNLM"/>
    </source>
</evidence>
<keyword evidence="4" id="KW-0276">Fatty acid metabolism</keyword>
<dbReference type="Gene3D" id="1.10.12.10">
    <property type="entry name" value="Lyase 2-enoyl-coa Hydratase, Chain A, domain 2"/>
    <property type="match status" value="1"/>
</dbReference>
<dbReference type="GO" id="GO:0005777">
    <property type="term" value="C:peroxisome"/>
    <property type="evidence" value="ECO:0007669"/>
    <property type="project" value="UniProtKB-SubCell"/>
</dbReference>
<keyword evidence="6" id="KW-0843">Virulence</keyword>
<evidence type="ECO:0000256" key="8">
    <source>
        <dbReference type="ARBA" id="ARBA00023140"/>
    </source>
</evidence>
<dbReference type="FunFam" id="3.90.226.10:FF:000024">
    <property type="entry name" value="Delta3,5-delta2,4-dienoyl-CoA isomerase"/>
    <property type="match status" value="1"/>
</dbReference>
<evidence type="ECO:0000256" key="6">
    <source>
        <dbReference type="ARBA" id="ARBA00023026"/>
    </source>
</evidence>
<evidence type="ECO:0000256" key="5">
    <source>
        <dbReference type="ARBA" id="ARBA00022990"/>
    </source>
</evidence>
<keyword evidence="11" id="KW-1185">Reference proteome</keyword>
<gene>
    <name evidence="10" type="ORF">R9X50_00155500</name>
</gene>
<dbReference type="GO" id="GO:0051750">
    <property type="term" value="F:delta(3,5)-delta(2,4)-dienoyl-CoA isomerase activity"/>
    <property type="evidence" value="ECO:0007669"/>
    <property type="project" value="TreeGrafter"/>
</dbReference>
<dbReference type="FunFam" id="1.10.12.10:FF:000004">
    <property type="entry name" value="Delta3,5-delta2,4-dienoyl-CoA isomerase"/>
    <property type="match status" value="1"/>
</dbReference>
<keyword evidence="7" id="KW-0443">Lipid metabolism</keyword>
<dbReference type="InterPro" id="IPR029045">
    <property type="entry name" value="ClpP/crotonase-like_dom_sf"/>
</dbReference>
<dbReference type="PANTHER" id="PTHR43149">
    <property type="entry name" value="ENOYL-COA HYDRATASE"/>
    <property type="match status" value="1"/>
</dbReference>
<evidence type="ECO:0000313" key="10">
    <source>
        <dbReference type="EMBL" id="WPG98761.1"/>
    </source>
</evidence>
<evidence type="ECO:0000256" key="7">
    <source>
        <dbReference type="ARBA" id="ARBA00023098"/>
    </source>
</evidence>
<sequence length="283" mass="31378">MPPESSYDIKYFKVEWPVPGVAHVEINRPEKYNAFNPDMWHGMPKIFDRLSEDPNVRCIVLSGNGEKAFCAGLDVQSASTAGPVSQPDPKLDFARRSWAIRRHVYDYQNTVNAIERCEKPTIILLHGICFGAAIDMATAADIRYCTKDAKLCVKEVDVGLAADVGTLTRLPKIGVSYSWAKEIVYTARVFDGEEALQVGFASRNFKGKDELMKAGVELATFIASKSPVAVQSSKALLDFSRDRPIEDGLRYTASWNAAMVQAEDVTKAMMSGVRKTKPTFEKL</sequence>
<evidence type="ECO:0000256" key="3">
    <source>
        <dbReference type="ARBA" id="ARBA00005254"/>
    </source>
</evidence>
<comment type="similarity">
    <text evidence="3">Belongs to the enoyl-CoA hydratase/isomerase family.</text>
</comment>
<dbReference type="CDD" id="cd06558">
    <property type="entry name" value="crotonase-like"/>
    <property type="match status" value="1"/>
</dbReference>
<keyword evidence="8" id="KW-0576">Peroxisome</keyword>
<evidence type="ECO:0000256" key="2">
    <source>
        <dbReference type="ARBA" id="ARBA00005005"/>
    </source>
</evidence>
<proteinExistence type="inferred from homology"/>
<reference evidence="10 11" key="1">
    <citation type="submission" date="2023-11" db="EMBL/GenBank/DDBJ databases">
        <title>An acidophilic fungus is an integral part of prey digestion in a carnivorous sundew plant.</title>
        <authorList>
            <person name="Tsai I.J."/>
        </authorList>
    </citation>
    <scope>NUCLEOTIDE SEQUENCE [LARGE SCALE GENOMIC DNA]</scope>
    <source>
        <strain evidence="10">169a</strain>
    </source>
</reference>
<dbReference type="Pfam" id="PF00378">
    <property type="entry name" value="ECH_1"/>
    <property type="match status" value="1"/>
</dbReference>